<protein>
    <submittedName>
        <fullName evidence="2 3">Uncharacterized protein</fullName>
    </submittedName>
</protein>
<dbReference type="PROSITE" id="PS50088">
    <property type="entry name" value="ANK_REPEAT"/>
    <property type="match status" value="1"/>
</dbReference>
<reference evidence="3" key="3">
    <citation type="submission" date="2015-06" db="UniProtKB">
        <authorList>
            <consortium name="EnsemblMetazoa"/>
        </authorList>
    </citation>
    <scope>IDENTIFICATION</scope>
</reference>
<dbReference type="OMA" id="CPDIMEL"/>
<feature type="non-terminal residue" evidence="2">
    <location>
        <position position="1"/>
    </location>
</feature>
<evidence type="ECO:0000313" key="2">
    <source>
        <dbReference type="EMBL" id="ELU09409.1"/>
    </source>
</evidence>
<feature type="repeat" description="ANK" evidence="1">
    <location>
        <begin position="23"/>
        <end position="57"/>
    </location>
</feature>
<dbReference type="EnsemblMetazoa" id="CapteT68385">
    <property type="protein sequence ID" value="CapteP68385"/>
    <property type="gene ID" value="CapteG68385"/>
</dbReference>
<dbReference type="Pfam" id="PF00023">
    <property type="entry name" value="Ank"/>
    <property type="match status" value="1"/>
</dbReference>
<dbReference type="AlphaFoldDB" id="R7USB7"/>
<organism evidence="2">
    <name type="scientific">Capitella teleta</name>
    <name type="common">Polychaete worm</name>
    <dbReference type="NCBI Taxonomy" id="283909"/>
    <lineage>
        <taxon>Eukaryota</taxon>
        <taxon>Metazoa</taxon>
        <taxon>Spiralia</taxon>
        <taxon>Lophotrochozoa</taxon>
        <taxon>Annelida</taxon>
        <taxon>Polychaeta</taxon>
        <taxon>Sedentaria</taxon>
        <taxon>Scolecida</taxon>
        <taxon>Capitellidae</taxon>
        <taxon>Capitella</taxon>
    </lineage>
</organism>
<keyword evidence="1" id="KW-0040">ANK repeat</keyword>
<reference evidence="4" key="1">
    <citation type="submission" date="2012-12" db="EMBL/GenBank/DDBJ databases">
        <authorList>
            <person name="Hellsten U."/>
            <person name="Grimwood J."/>
            <person name="Chapman J.A."/>
            <person name="Shapiro H."/>
            <person name="Aerts A."/>
            <person name="Otillar R.P."/>
            <person name="Terry A.Y."/>
            <person name="Boore J.L."/>
            <person name="Simakov O."/>
            <person name="Marletaz F."/>
            <person name="Cho S.-J."/>
            <person name="Edsinger-Gonzales E."/>
            <person name="Havlak P."/>
            <person name="Kuo D.-H."/>
            <person name="Larsson T."/>
            <person name="Lv J."/>
            <person name="Arendt D."/>
            <person name="Savage R."/>
            <person name="Osoegawa K."/>
            <person name="de Jong P."/>
            <person name="Lindberg D.R."/>
            <person name="Seaver E.C."/>
            <person name="Weisblat D.A."/>
            <person name="Putnam N.H."/>
            <person name="Grigoriev I.V."/>
            <person name="Rokhsar D.S."/>
        </authorList>
    </citation>
    <scope>NUCLEOTIDE SEQUENCE</scope>
    <source>
        <strain evidence="4">I ESC-2004</strain>
    </source>
</reference>
<proteinExistence type="predicted"/>
<dbReference type="EMBL" id="AMQN01006377">
    <property type="status" value="NOT_ANNOTATED_CDS"/>
    <property type="molecule type" value="Genomic_DNA"/>
</dbReference>
<keyword evidence="4" id="KW-1185">Reference proteome</keyword>
<evidence type="ECO:0000256" key="1">
    <source>
        <dbReference type="PROSITE-ProRule" id="PRU00023"/>
    </source>
</evidence>
<accession>R7USB7</accession>
<reference evidence="2 4" key="2">
    <citation type="journal article" date="2013" name="Nature">
        <title>Insights into bilaterian evolution from three spiralian genomes.</title>
        <authorList>
            <person name="Simakov O."/>
            <person name="Marletaz F."/>
            <person name="Cho S.J."/>
            <person name="Edsinger-Gonzales E."/>
            <person name="Havlak P."/>
            <person name="Hellsten U."/>
            <person name="Kuo D.H."/>
            <person name="Larsson T."/>
            <person name="Lv J."/>
            <person name="Arendt D."/>
            <person name="Savage R."/>
            <person name="Osoegawa K."/>
            <person name="de Jong P."/>
            <person name="Grimwood J."/>
            <person name="Chapman J.A."/>
            <person name="Shapiro H."/>
            <person name="Aerts A."/>
            <person name="Otillar R.P."/>
            <person name="Terry A.Y."/>
            <person name="Boore J.L."/>
            <person name="Grigoriev I.V."/>
            <person name="Lindberg D.R."/>
            <person name="Seaver E.C."/>
            <person name="Weisblat D.A."/>
            <person name="Putnam N.H."/>
            <person name="Rokhsar D.S."/>
        </authorList>
    </citation>
    <scope>NUCLEOTIDE SEQUENCE</scope>
    <source>
        <strain evidence="2 4">I ESC-2004</strain>
    </source>
</reference>
<sequence>FPNAKVLEFLLSCGAHVNCVDIRGDTPLHYSLECSKPDPQVIRILLNNGGHIDMCNRSGVTPYGLLMKAPSLGISPFSYMTLKCHVAQLIARLGLDYQNQVPRMLEEFIPLH</sequence>
<feature type="non-terminal residue" evidence="2">
    <location>
        <position position="112"/>
    </location>
</feature>
<dbReference type="Proteomes" id="UP000014760">
    <property type="component" value="Unassembled WGS sequence"/>
</dbReference>
<dbReference type="SUPFAM" id="SSF48403">
    <property type="entry name" value="Ankyrin repeat"/>
    <property type="match status" value="1"/>
</dbReference>
<dbReference type="InterPro" id="IPR002110">
    <property type="entry name" value="Ankyrin_rpt"/>
</dbReference>
<dbReference type="PROSITE" id="PS50297">
    <property type="entry name" value="ANK_REP_REGION"/>
    <property type="match status" value="1"/>
</dbReference>
<dbReference type="HOGENOM" id="CLU_2151981_0_0_1"/>
<name>R7USB7_CAPTE</name>
<dbReference type="EMBL" id="KB298218">
    <property type="protein sequence ID" value="ELU09409.1"/>
    <property type="molecule type" value="Genomic_DNA"/>
</dbReference>
<dbReference type="InterPro" id="IPR036770">
    <property type="entry name" value="Ankyrin_rpt-contain_sf"/>
</dbReference>
<dbReference type="OrthoDB" id="4429489at2759"/>
<dbReference type="Gene3D" id="1.25.40.20">
    <property type="entry name" value="Ankyrin repeat-containing domain"/>
    <property type="match status" value="1"/>
</dbReference>
<evidence type="ECO:0000313" key="4">
    <source>
        <dbReference type="Proteomes" id="UP000014760"/>
    </source>
</evidence>
<evidence type="ECO:0000313" key="3">
    <source>
        <dbReference type="EnsemblMetazoa" id="CapteP68385"/>
    </source>
</evidence>
<gene>
    <name evidence="2" type="ORF">CAPTEDRAFT_68385</name>
</gene>